<gene>
    <name evidence="1" type="ORF">EG327_009524</name>
    <name evidence="2" type="ORF">EG328_003659</name>
</gene>
<keyword evidence="4" id="KW-1185">Reference proteome</keyword>
<comment type="caution">
    <text evidence="2">The sequence shown here is derived from an EMBL/GenBank/DDBJ whole genome shotgun (WGS) entry which is preliminary data.</text>
</comment>
<dbReference type="EMBL" id="WNWR01000639">
    <property type="protein sequence ID" value="KAE9972293.1"/>
    <property type="molecule type" value="Genomic_DNA"/>
</dbReference>
<dbReference type="EMBL" id="WNWS01000021">
    <property type="protein sequence ID" value="KAE9987190.1"/>
    <property type="molecule type" value="Genomic_DNA"/>
</dbReference>
<organism evidence="2 3">
    <name type="scientific">Venturia inaequalis</name>
    <name type="common">Apple scab fungus</name>
    <dbReference type="NCBI Taxonomy" id="5025"/>
    <lineage>
        <taxon>Eukaryota</taxon>
        <taxon>Fungi</taxon>
        <taxon>Dikarya</taxon>
        <taxon>Ascomycota</taxon>
        <taxon>Pezizomycotina</taxon>
        <taxon>Dothideomycetes</taxon>
        <taxon>Pleosporomycetidae</taxon>
        <taxon>Venturiales</taxon>
        <taxon>Venturiaceae</taxon>
        <taxon>Venturia</taxon>
    </lineage>
</organism>
<proteinExistence type="predicted"/>
<evidence type="ECO:0000313" key="4">
    <source>
        <dbReference type="Proteomes" id="UP000490939"/>
    </source>
</evidence>
<dbReference type="Proteomes" id="UP000447873">
    <property type="component" value="Unassembled WGS sequence"/>
</dbReference>
<dbReference type="AlphaFoldDB" id="A0A8H3Z5W8"/>
<name>A0A8H3Z5W8_VENIN</name>
<protein>
    <submittedName>
        <fullName evidence="2">Uncharacterized protein</fullName>
    </submittedName>
</protein>
<sequence>MSSTQKKKQASTFFSLPLELRQKILLLTYVPYAQVVEQVEGDYQTWSESLREVDERMEGGMGWTEKQWQVEFRDLVEGVGGFKEGSFVVRQPTCVRRGRASTEETKEKAGIKGRRRDITDLMDFGIEGEKYGNDGTHREAKERD</sequence>
<evidence type="ECO:0000313" key="2">
    <source>
        <dbReference type="EMBL" id="KAE9987190.1"/>
    </source>
</evidence>
<evidence type="ECO:0000313" key="1">
    <source>
        <dbReference type="EMBL" id="KAE9972293.1"/>
    </source>
</evidence>
<evidence type="ECO:0000313" key="3">
    <source>
        <dbReference type="Proteomes" id="UP000447873"/>
    </source>
</evidence>
<accession>A0A8H3Z5W8</accession>
<dbReference type="Proteomes" id="UP000490939">
    <property type="component" value="Unassembled WGS sequence"/>
</dbReference>
<reference evidence="2 3" key="1">
    <citation type="submission" date="2018-12" db="EMBL/GenBank/DDBJ databases">
        <title>Venturia inaequalis Genome Resource.</title>
        <authorList>
            <person name="Lichtner F.J."/>
        </authorList>
    </citation>
    <scope>NUCLEOTIDE SEQUENCE [LARGE SCALE GENOMIC DNA]</scope>
    <source>
        <strain evidence="2 3">120213</strain>
        <strain evidence="1 4">DMI_063113</strain>
    </source>
</reference>